<sequence>MMTLDLSFYLFAIPAVLFAGMSKGGFGSAAAFAATPFLALILTPGQAVGLMLPLLMVMDVTAVKVFWRKWDLHVAGVLILGAIPGIVIGALLYGIADPSVFKLLIGIVAVGFVLWQLAKARRWIKPPKAELGTGAGLFWGAVTGFTSFISHAGGPPAAVYMLSKRMDKTTYQASSVLTFWAVNLMKVVPYGFVGIFSKETLIADLTLIPAAVVGVLCGAWMHHKVPERLFFGLAYVFLVLTGTKLIWEALAG</sequence>
<protein>
    <recommendedName>
        <fullName evidence="8">Probable membrane transporter protein</fullName>
    </recommendedName>
</protein>
<evidence type="ECO:0000256" key="6">
    <source>
        <dbReference type="ARBA" id="ARBA00022989"/>
    </source>
</evidence>
<dbReference type="Pfam" id="PF01925">
    <property type="entry name" value="TauE"/>
    <property type="match status" value="1"/>
</dbReference>
<dbReference type="GO" id="GO:0005886">
    <property type="term" value="C:plasma membrane"/>
    <property type="evidence" value="ECO:0007669"/>
    <property type="project" value="UniProtKB-SubCell"/>
</dbReference>
<feature type="transmembrane region" description="Helical" evidence="8">
    <location>
        <begin position="74"/>
        <end position="95"/>
    </location>
</feature>
<dbReference type="STRING" id="588602.SAMN04487991_1869"/>
<evidence type="ECO:0000256" key="1">
    <source>
        <dbReference type="ARBA" id="ARBA00004651"/>
    </source>
</evidence>
<dbReference type="PANTHER" id="PTHR30269:SF37">
    <property type="entry name" value="MEMBRANE TRANSPORTER PROTEIN"/>
    <property type="match status" value="1"/>
</dbReference>
<accession>A0A1I3QLN0</accession>
<feature type="transmembrane region" description="Helical" evidence="8">
    <location>
        <begin position="101"/>
        <end position="118"/>
    </location>
</feature>
<evidence type="ECO:0000256" key="8">
    <source>
        <dbReference type="RuleBase" id="RU363041"/>
    </source>
</evidence>
<dbReference type="Proteomes" id="UP000199630">
    <property type="component" value="Unassembled WGS sequence"/>
</dbReference>
<evidence type="ECO:0000256" key="3">
    <source>
        <dbReference type="ARBA" id="ARBA00022448"/>
    </source>
</evidence>
<feature type="transmembrane region" description="Helical" evidence="8">
    <location>
        <begin position="171"/>
        <end position="193"/>
    </location>
</feature>
<keyword evidence="4 8" id="KW-1003">Cell membrane</keyword>
<evidence type="ECO:0000256" key="4">
    <source>
        <dbReference type="ARBA" id="ARBA00022475"/>
    </source>
</evidence>
<comment type="similarity">
    <text evidence="2 8">Belongs to the 4-toluene sulfonate uptake permease (TSUP) (TC 2.A.102) family.</text>
</comment>
<dbReference type="InterPro" id="IPR002781">
    <property type="entry name" value="TM_pro_TauE-like"/>
</dbReference>
<keyword evidence="6 8" id="KW-1133">Transmembrane helix</keyword>
<feature type="transmembrane region" description="Helical" evidence="8">
    <location>
        <begin position="229"/>
        <end position="247"/>
    </location>
</feature>
<keyword evidence="10" id="KW-1185">Reference proteome</keyword>
<gene>
    <name evidence="9" type="ORF">SAMN04487991_1869</name>
</gene>
<dbReference type="EMBL" id="FORH01000003">
    <property type="protein sequence ID" value="SFJ34429.1"/>
    <property type="molecule type" value="Genomic_DNA"/>
</dbReference>
<dbReference type="PANTHER" id="PTHR30269">
    <property type="entry name" value="TRANSMEMBRANE PROTEIN YFCA"/>
    <property type="match status" value="1"/>
</dbReference>
<organism evidence="9 10">
    <name type="scientific">Celeribacter neptunius</name>
    <dbReference type="NCBI Taxonomy" id="588602"/>
    <lineage>
        <taxon>Bacteria</taxon>
        <taxon>Pseudomonadati</taxon>
        <taxon>Pseudomonadota</taxon>
        <taxon>Alphaproteobacteria</taxon>
        <taxon>Rhodobacterales</taxon>
        <taxon>Roseobacteraceae</taxon>
        <taxon>Celeribacter</taxon>
    </lineage>
</organism>
<evidence type="ECO:0000256" key="5">
    <source>
        <dbReference type="ARBA" id="ARBA00022692"/>
    </source>
</evidence>
<dbReference type="InterPro" id="IPR052017">
    <property type="entry name" value="TSUP"/>
</dbReference>
<evidence type="ECO:0000256" key="2">
    <source>
        <dbReference type="ARBA" id="ARBA00009142"/>
    </source>
</evidence>
<keyword evidence="5 8" id="KW-0812">Transmembrane</keyword>
<reference evidence="10" key="1">
    <citation type="submission" date="2016-10" db="EMBL/GenBank/DDBJ databases">
        <authorList>
            <person name="Varghese N."/>
            <person name="Submissions S."/>
        </authorList>
    </citation>
    <scope>NUCLEOTIDE SEQUENCE [LARGE SCALE GENOMIC DNA]</scope>
    <source>
        <strain evidence="10">DSM 26471</strain>
    </source>
</reference>
<dbReference type="OrthoDB" id="7028171at2"/>
<evidence type="ECO:0000256" key="7">
    <source>
        <dbReference type="ARBA" id="ARBA00023136"/>
    </source>
</evidence>
<name>A0A1I3QLN0_9RHOB</name>
<feature type="transmembrane region" description="Helical" evidence="8">
    <location>
        <begin position="130"/>
        <end position="151"/>
    </location>
</feature>
<comment type="subcellular location">
    <subcellularLocation>
        <location evidence="1 8">Cell membrane</location>
        <topology evidence="1 8">Multi-pass membrane protein</topology>
    </subcellularLocation>
</comment>
<dbReference type="RefSeq" id="WP_090060257.1">
    <property type="nucleotide sequence ID" value="NZ_FORH01000003.1"/>
</dbReference>
<proteinExistence type="inferred from homology"/>
<evidence type="ECO:0000313" key="10">
    <source>
        <dbReference type="Proteomes" id="UP000199630"/>
    </source>
</evidence>
<evidence type="ECO:0000313" key="9">
    <source>
        <dbReference type="EMBL" id="SFJ34429.1"/>
    </source>
</evidence>
<feature type="transmembrane region" description="Helical" evidence="8">
    <location>
        <begin position="205"/>
        <end position="223"/>
    </location>
</feature>
<dbReference type="AlphaFoldDB" id="A0A1I3QLN0"/>
<keyword evidence="7 8" id="KW-0472">Membrane</keyword>
<keyword evidence="3" id="KW-0813">Transport</keyword>